<dbReference type="EMBL" id="FNFB01000013">
    <property type="protein sequence ID" value="SDK92871.1"/>
    <property type="molecule type" value="Genomic_DNA"/>
</dbReference>
<evidence type="ECO:0000259" key="2">
    <source>
        <dbReference type="Pfam" id="PF03807"/>
    </source>
</evidence>
<dbReference type="GO" id="GO:0008823">
    <property type="term" value="F:cupric reductase (NADH) activity"/>
    <property type="evidence" value="ECO:0007669"/>
    <property type="project" value="TreeGrafter"/>
</dbReference>
<sequence>MTTIGILGTGNVARALTGGLRKAGHTLIIGSRHAQARTSLRWIADAGARLTDTADAARSADVVVNATPGEHSLALLTSLRRELEGKVLIDTANAVEQGPDGLAARLLHPDTSLAEEIQRAMPRTRVVKTLNTMGPASLMAAPQSLSVPPVAFLSGDDPAAKRTVAGLLGDLGWPSHQVIDLGGIASARVPEAFVLLVRPLIRALGPVPLALSVAR</sequence>
<dbReference type="GO" id="GO:0052851">
    <property type="term" value="F:ferric-chelate reductase (NADPH) activity"/>
    <property type="evidence" value="ECO:0007669"/>
    <property type="project" value="TreeGrafter"/>
</dbReference>
<dbReference type="AlphaFoldDB" id="A0A1G9FWQ8"/>
<dbReference type="Gene3D" id="3.40.50.720">
    <property type="entry name" value="NAD(P)-binding Rossmann-like Domain"/>
    <property type="match status" value="1"/>
</dbReference>
<proteinExistence type="predicted"/>
<evidence type="ECO:0000256" key="1">
    <source>
        <dbReference type="ARBA" id="ARBA00023002"/>
    </source>
</evidence>
<dbReference type="InterPro" id="IPR028939">
    <property type="entry name" value="P5C_Rdtase_cat_N"/>
</dbReference>
<name>A0A1G9FWQ8_9ACTN</name>
<evidence type="ECO:0000313" key="3">
    <source>
        <dbReference type="EMBL" id="SDK92871.1"/>
    </source>
</evidence>
<keyword evidence="4" id="KW-1185">Reference proteome</keyword>
<dbReference type="GO" id="GO:0005886">
    <property type="term" value="C:plasma membrane"/>
    <property type="evidence" value="ECO:0007669"/>
    <property type="project" value="TreeGrafter"/>
</dbReference>
<dbReference type="Pfam" id="PF03807">
    <property type="entry name" value="F420_oxidored"/>
    <property type="match status" value="1"/>
</dbReference>
<accession>A0A1G9FWQ8</accession>
<protein>
    <recommendedName>
        <fullName evidence="2">Pyrroline-5-carboxylate reductase catalytic N-terminal domain-containing protein</fullName>
    </recommendedName>
</protein>
<evidence type="ECO:0000313" key="4">
    <source>
        <dbReference type="Proteomes" id="UP000198683"/>
    </source>
</evidence>
<dbReference type="GO" id="GO:0015677">
    <property type="term" value="P:copper ion import"/>
    <property type="evidence" value="ECO:0007669"/>
    <property type="project" value="TreeGrafter"/>
</dbReference>
<dbReference type="Proteomes" id="UP000198683">
    <property type="component" value="Unassembled WGS sequence"/>
</dbReference>
<dbReference type="PANTHER" id="PTHR14239:SF0">
    <property type="entry name" value="F420-DEPENDENT NADP REDUCTASE"/>
    <property type="match status" value="1"/>
</dbReference>
<organism evidence="3 4">
    <name type="scientific">Nonomuraea maritima</name>
    <dbReference type="NCBI Taxonomy" id="683260"/>
    <lineage>
        <taxon>Bacteria</taxon>
        <taxon>Bacillati</taxon>
        <taxon>Actinomycetota</taxon>
        <taxon>Actinomycetes</taxon>
        <taxon>Streptosporangiales</taxon>
        <taxon>Streptosporangiaceae</taxon>
        <taxon>Nonomuraea</taxon>
    </lineage>
</organism>
<dbReference type="SUPFAM" id="SSF51735">
    <property type="entry name" value="NAD(P)-binding Rossmann-fold domains"/>
    <property type="match status" value="1"/>
</dbReference>
<reference evidence="3 4" key="1">
    <citation type="submission" date="2016-10" db="EMBL/GenBank/DDBJ databases">
        <authorList>
            <person name="de Groot N.N."/>
        </authorList>
    </citation>
    <scope>NUCLEOTIDE SEQUENCE [LARGE SCALE GENOMIC DNA]</scope>
    <source>
        <strain evidence="3 4">CGMCC 4.5681</strain>
    </source>
</reference>
<dbReference type="PANTHER" id="PTHR14239">
    <property type="entry name" value="DUDULIN-RELATED"/>
    <property type="match status" value="1"/>
</dbReference>
<dbReference type="STRING" id="683260.SAMN05421874_11348"/>
<feature type="domain" description="Pyrroline-5-carboxylate reductase catalytic N-terminal" evidence="2">
    <location>
        <begin position="3"/>
        <end position="93"/>
    </location>
</feature>
<dbReference type="InterPro" id="IPR036291">
    <property type="entry name" value="NAD(P)-bd_dom_sf"/>
</dbReference>
<keyword evidence="1" id="KW-0560">Oxidoreductase</keyword>
<gene>
    <name evidence="3" type="ORF">SAMN05421874_11348</name>
</gene>
<dbReference type="InterPro" id="IPR051267">
    <property type="entry name" value="STEAP_metalloreductase"/>
</dbReference>